<sequence>MPSLRADFLGGSRISPRPPPVLCSSIHLAPSFSTSLRAVRICRLRVQLGARFSSLVNSSGTLRPDCVLSLVAERGSPSPTTARQPAVSQPERSAMRVAMEAGDLRVPEIPLAPGEDDLDSNKNSQHAAHRRPFLVILFASSMTSSLPIDRIGRRYEKGGCQVT</sequence>
<evidence type="ECO:0000313" key="2">
    <source>
        <dbReference type="Proteomes" id="UP000053676"/>
    </source>
</evidence>
<gene>
    <name evidence="1" type="ORF">NECAME_00397</name>
</gene>
<organism evidence="1 2">
    <name type="scientific">Necator americanus</name>
    <name type="common">Human hookworm</name>
    <dbReference type="NCBI Taxonomy" id="51031"/>
    <lineage>
        <taxon>Eukaryota</taxon>
        <taxon>Metazoa</taxon>
        <taxon>Ecdysozoa</taxon>
        <taxon>Nematoda</taxon>
        <taxon>Chromadorea</taxon>
        <taxon>Rhabditida</taxon>
        <taxon>Rhabditina</taxon>
        <taxon>Rhabditomorpha</taxon>
        <taxon>Strongyloidea</taxon>
        <taxon>Ancylostomatidae</taxon>
        <taxon>Bunostominae</taxon>
        <taxon>Necator</taxon>
    </lineage>
</organism>
<keyword evidence="2" id="KW-1185">Reference proteome</keyword>
<dbReference type="KEGG" id="nai:NECAME_00397"/>
<accession>W2TCU8</accession>
<proteinExistence type="predicted"/>
<dbReference type="EMBL" id="KI659683">
    <property type="protein sequence ID" value="ETN79021.1"/>
    <property type="molecule type" value="Genomic_DNA"/>
</dbReference>
<evidence type="ECO:0000313" key="1">
    <source>
        <dbReference type="EMBL" id="ETN79021.1"/>
    </source>
</evidence>
<protein>
    <submittedName>
        <fullName evidence="1">Uncharacterized protein</fullName>
    </submittedName>
</protein>
<reference evidence="2" key="1">
    <citation type="journal article" date="2014" name="Nat. Genet.">
        <title>Genome of the human hookworm Necator americanus.</title>
        <authorList>
            <person name="Tang Y.T."/>
            <person name="Gao X."/>
            <person name="Rosa B.A."/>
            <person name="Abubucker S."/>
            <person name="Hallsworth-Pepin K."/>
            <person name="Martin J."/>
            <person name="Tyagi R."/>
            <person name="Heizer E."/>
            <person name="Zhang X."/>
            <person name="Bhonagiri-Palsikar V."/>
            <person name="Minx P."/>
            <person name="Warren W.C."/>
            <person name="Wang Q."/>
            <person name="Zhan B."/>
            <person name="Hotez P.J."/>
            <person name="Sternberg P.W."/>
            <person name="Dougall A."/>
            <person name="Gaze S.T."/>
            <person name="Mulvenna J."/>
            <person name="Sotillo J."/>
            <person name="Ranganathan S."/>
            <person name="Rabelo E.M."/>
            <person name="Wilson R.K."/>
            <person name="Felgner P.L."/>
            <person name="Bethony J."/>
            <person name="Hawdon J.M."/>
            <person name="Gasser R.B."/>
            <person name="Loukas A."/>
            <person name="Mitreva M."/>
        </authorList>
    </citation>
    <scope>NUCLEOTIDE SEQUENCE [LARGE SCALE GENOMIC DNA]</scope>
</reference>
<name>W2TCU8_NECAM</name>
<dbReference type="AlphaFoldDB" id="W2TCU8"/>
<dbReference type="Proteomes" id="UP000053676">
    <property type="component" value="Unassembled WGS sequence"/>
</dbReference>
<dbReference type="OrthoDB" id="10549584at2759"/>